<dbReference type="Gene3D" id="3.30.420.150">
    <property type="entry name" value="Exopolyphosphatase. Domain 2"/>
    <property type="match status" value="1"/>
</dbReference>
<keyword evidence="4" id="KW-1185">Reference proteome</keyword>
<reference evidence="3 4" key="1">
    <citation type="submission" date="2019-03" db="EMBL/GenBank/DDBJ databases">
        <title>Draft genome sequence data and analysis of a Fermenting Bacterium, Soehngenia longevitae strain 1933PT, isolated from petroleum reservoir in Azerbaijan.</title>
        <authorList>
            <person name="Grouzdev D.S."/>
            <person name="Bidzhieva S.K."/>
            <person name="Sokolova D.S."/>
            <person name="Tourova T.P."/>
            <person name="Poltaraus A.B."/>
            <person name="Nazina T.N."/>
        </authorList>
    </citation>
    <scope>NUCLEOTIDE SEQUENCE [LARGE SCALE GENOMIC DNA]</scope>
    <source>
        <strain evidence="3 4">1933P</strain>
    </source>
</reference>
<comment type="caution">
    <text evidence="3">The sequence shown here is derived from an EMBL/GenBank/DDBJ whole genome shotgun (WGS) entry which is preliminary data.</text>
</comment>
<evidence type="ECO:0000313" key="3">
    <source>
        <dbReference type="EMBL" id="TFZ39163.1"/>
    </source>
</evidence>
<evidence type="ECO:0000256" key="1">
    <source>
        <dbReference type="ARBA" id="ARBA00007125"/>
    </source>
</evidence>
<gene>
    <name evidence="3" type="ORF">E4100_09060</name>
</gene>
<comment type="similarity">
    <text evidence="1">Belongs to the GppA/Ppx family.</text>
</comment>
<dbReference type="PANTHER" id="PTHR30005:SF0">
    <property type="entry name" value="RETROGRADE REGULATION PROTEIN 2"/>
    <property type="match status" value="1"/>
</dbReference>
<dbReference type="PANTHER" id="PTHR30005">
    <property type="entry name" value="EXOPOLYPHOSPHATASE"/>
    <property type="match status" value="1"/>
</dbReference>
<dbReference type="SUPFAM" id="SSF53067">
    <property type="entry name" value="Actin-like ATPase domain"/>
    <property type="match status" value="2"/>
</dbReference>
<dbReference type="Proteomes" id="UP000298381">
    <property type="component" value="Unassembled WGS sequence"/>
</dbReference>
<dbReference type="EMBL" id="SRIB01000019">
    <property type="protein sequence ID" value="TFZ39163.1"/>
    <property type="molecule type" value="Genomic_DNA"/>
</dbReference>
<dbReference type="InterPro" id="IPR003695">
    <property type="entry name" value="Ppx_GppA_N"/>
</dbReference>
<proteinExistence type="inferred from homology"/>
<dbReference type="OrthoDB" id="9807195at2"/>
<protein>
    <submittedName>
        <fullName evidence="3">Phosphatase</fullName>
    </submittedName>
</protein>
<accession>A0A4Z0D4L1</accession>
<dbReference type="Gene3D" id="3.30.420.40">
    <property type="match status" value="1"/>
</dbReference>
<evidence type="ECO:0000259" key="2">
    <source>
        <dbReference type="Pfam" id="PF02541"/>
    </source>
</evidence>
<dbReference type="GO" id="GO:0006357">
    <property type="term" value="P:regulation of transcription by RNA polymerase II"/>
    <property type="evidence" value="ECO:0007669"/>
    <property type="project" value="TreeGrafter"/>
</dbReference>
<evidence type="ECO:0000313" key="4">
    <source>
        <dbReference type="Proteomes" id="UP000298381"/>
    </source>
</evidence>
<dbReference type="CDD" id="cd24052">
    <property type="entry name" value="ASKHA_NBD_HpPPX-GppA-like"/>
    <property type="match status" value="1"/>
</dbReference>
<dbReference type="InterPro" id="IPR050273">
    <property type="entry name" value="GppA/Ppx_hydrolase"/>
</dbReference>
<dbReference type="InterPro" id="IPR043129">
    <property type="entry name" value="ATPase_NBD"/>
</dbReference>
<dbReference type="Pfam" id="PF02541">
    <property type="entry name" value="Ppx-GppA"/>
    <property type="match status" value="1"/>
</dbReference>
<sequence length="299" mass="33268">MIYAVVDIGSNTMRMNIYKCENKDISLLFTSKQSAGLAGYVENGIMSKKGIKKATDALRSFLEIVNHFEVDKMHVFATAALRNIYNSESAVSEIENKTGLDIDVISGEQEARLDFIGATKLLDLKEGILVDIGGGSTEIVTFKNQNIINAISFPLGSLNSYKMYVKEILPNKKEIKEIKNHLAKELSGLSEIEEGNYKVLCGVGGSIRATRKLNNWIYETPSDNNIISSKNLKSMVKFLSKGSKEAIDTILQVSPDRIHTILPGMIILNEIVKKYNSEEIIVSDYGVREGYLFDKVLKE</sequence>
<dbReference type="RefSeq" id="WP_135271729.1">
    <property type="nucleotide sequence ID" value="NZ_SRIB01000019.1"/>
</dbReference>
<feature type="domain" description="Ppx/GppA phosphatase N-terminal" evidence="2">
    <location>
        <begin position="17"/>
        <end position="299"/>
    </location>
</feature>
<organism evidence="3 4">
    <name type="scientific">Soehngenia longivitae</name>
    <dbReference type="NCBI Taxonomy" id="2562294"/>
    <lineage>
        <taxon>Bacteria</taxon>
        <taxon>Bacillati</taxon>
        <taxon>Bacillota</taxon>
        <taxon>Tissierellia</taxon>
        <taxon>Tissierellales</taxon>
        <taxon>Tissierellaceae</taxon>
        <taxon>Soehngenia</taxon>
    </lineage>
</organism>
<name>A0A4Z0D4L1_9FIRM</name>
<dbReference type="AlphaFoldDB" id="A0A4Z0D4L1"/>